<dbReference type="EMBL" id="MN739982">
    <property type="protein sequence ID" value="QHT81412.1"/>
    <property type="molecule type" value="Genomic_DNA"/>
</dbReference>
<reference evidence="1" key="1">
    <citation type="journal article" date="2020" name="Nature">
        <title>Giant virus diversity and host interactions through global metagenomics.</title>
        <authorList>
            <person name="Schulz F."/>
            <person name="Roux S."/>
            <person name="Paez-Espino D."/>
            <person name="Jungbluth S."/>
            <person name="Walsh D.A."/>
            <person name="Denef V.J."/>
            <person name="McMahon K.D."/>
            <person name="Konstantinidis K.T."/>
            <person name="Eloe-Fadrosh E.A."/>
            <person name="Kyrpides N.C."/>
            <person name="Woyke T."/>
        </authorList>
    </citation>
    <scope>NUCLEOTIDE SEQUENCE</scope>
    <source>
        <strain evidence="1">GVMAG-M-3300023184-13</strain>
    </source>
</reference>
<evidence type="ECO:0000313" key="1">
    <source>
        <dbReference type="EMBL" id="QHT81412.1"/>
    </source>
</evidence>
<accession>A0A6C0HL99</accession>
<sequence length="140" mass="15771">MPSTPVTNFATIPLIDKIVTIFGFMECVSHSDICLVQHIVPVGANPSGNDYCFIDIPACPGYESSDCHWLFVGQVINTGKSIKEIIKVSNYGYDDPFEYYANSEVFDETGKLISHGLNKNSLIYKWIMSKMKLKKMKIHQ</sequence>
<name>A0A6C0HL99_9ZZZZ</name>
<proteinExistence type="predicted"/>
<organism evidence="1">
    <name type="scientific">viral metagenome</name>
    <dbReference type="NCBI Taxonomy" id="1070528"/>
    <lineage>
        <taxon>unclassified sequences</taxon>
        <taxon>metagenomes</taxon>
        <taxon>organismal metagenomes</taxon>
    </lineage>
</organism>
<protein>
    <submittedName>
        <fullName evidence="1">Uncharacterized protein</fullName>
    </submittedName>
</protein>
<dbReference type="AlphaFoldDB" id="A0A6C0HL99"/>